<evidence type="ECO:0000256" key="5">
    <source>
        <dbReference type="ARBA" id="ARBA00022750"/>
    </source>
</evidence>
<evidence type="ECO:0000256" key="6">
    <source>
        <dbReference type="ARBA" id="ARBA00022801"/>
    </source>
</evidence>
<evidence type="ECO:0000256" key="1">
    <source>
        <dbReference type="ARBA" id="ARBA00006139"/>
    </source>
</evidence>
<organism evidence="12 13">
    <name type="scientific">Eiseniibacteriota bacterium</name>
    <dbReference type="NCBI Taxonomy" id="2212470"/>
    <lineage>
        <taxon>Bacteria</taxon>
        <taxon>Candidatus Eiseniibacteriota</taxon>
    </lineage>
</organism>
<comment type="catalytic activity">
    <reaction evidence="9 10">
        <text>Release of signal peptides from bacterial membrane prolipoproteins. Hydrolyzes -Xaa-Yaa-Zaa-|-(S,diacylglyceryl)Cys-, in which Xaa is hydrophobic (preferably Leu), and Yaa (Ala or Ser) and Zaa (Gly or Ala) have small, neutral side chains.</text>
        <dbReference type="EC" id="3.4.23.36"/>
    </reaction>
</comment>
<dbReference type="GO" id="GO:0005886">
    <property type="term" value="C:plasma membrane"/>
    <property type="evidence" value="ECO:0007669"/>
    <property type="project" value="UniProtKB-SubCell"/>
</dbReference>
<evidence type="ECO:0000256" key="8">
    <source>
        <dbReference type="ARBA" id="ARBA00023136"/>
    </source>
</evidence>
<proteinExistence type="inferred from homology"/>
<keyword evidence="4 9" id="KW-0812">Transmembrane</keyword>
<evidence type="ECO:0000256" key="11">
    <source>
        <dbReference type="RuleBase" id="RU004181"/>
    </source>
</evidence>
<keyword evidence="5 9" id="KW-0064">Aspartyl protease</keyword>
<feature type="active site" evidence="9">
    <location>
        <position position="116"/>
    </location>
</feature>
<dbReference type="GO" id="GO:0006508">
    <property type="term" value="P:proteolysis"/>
    <property type="evidence" value="ECO:0007669"/>
    <property type="project" value="UniProtKB-KW"/>
</dbReference>
<comment type="function">
    <text evidence="9 10">This protein specifically catalyzes the removal of signal peptides from prolipoproteins.</text>
</comment>
<comment type="caution">
    <text evidence="12">The sequence shown here is derived from an EMBL/GenBank/DDBJ whole genome shotgun (WGS) entry which is preliminary data.</text>
</comment>
<feature type="transmembrane region" description="Helical" evidence="9">
    <location>
        <begin position="126"/>
        <end position="146"/>
    </location>
</feature>
<evidence type="ECO:0000313" key="12">
    <source>
        <dbReference type="EMBL" id="TMQ57360.1"/>
    </source>
</evidence>
<dbReference type="PANTHER" id="PTHR33695">
    <property type="entry name" value="LIPOPROTEIN SIGNAL PEPTIDASE"/>
    <property type="match status" value="1"/>
</dbReference>
<dbReference type="UniPathway" id="UPA00665"/>
<comment type="caution">
    <text evidence="9">Lacks conserved residue(s) required for the propagation of feature annotation.</text>
</comment>
<feature type="transmembrane region" description="Helical" evidence="9">
    <location>
        <begin position="88"/>
        <end position="106"/>
    </location>
</feature>
<evidence type="ECO:0000313" key="13">
    <source>
        <dbReference type="Proteomes" id="UP000316852"/>
    </source>
</evidence>
<protein>
    <recommendedName>
        <fullName evidence="9">Lipoprotein signal peptidase</fullName>
        <ecNumber evidence="9">3.4.23.36</ecNumber>
    </recommendedName>
    <alternativeName>
        <fullName evidence="9">Prolipoprotein signal peptidase</fullName>
    </alternativeName>
    <alternativeName>
        <fullName evidence="9">Signal peptidase II</fullName>
        <shortName evidence="9">SPase II</shortName>
    </alternativeName>
</protein>
<reference evidence="12 13" key="1">
    <citation type="journal article" date="2019" name="Nat. Microbiol.">
        <title>Mediterranean grassland soil C-N compound turnover is dependent on rainfall and depth, and is mediated by genomically divergent microorganisms.</title>
        <authorList>
            <person name="Diamond S."/>
            <person name="Andeer P.F."/>
            <person name="Li Z."/>
            <person name="Crits-Christoph A."/>
            <person name="Burstein D."/>
            <person name="Anantharaman K."/>
            <person name="Lane K.R."/>
            <person name="Thomas B.C."/>
            <person name="Pan C."/>
            <person name="Northen T.R."/>
            <person name="Banfield J.F."/>
        </authorList>
    </citation>
    <scope>NUCLEOTIDE SEQUENCE [LARGE SCALE GENOMIC DNA]</scope>
    <source>
        <strain evidence="12">WS_6</strain>
    </source>
</reference>
<dbReference type="PANTHER" id="PTHR33695:SF1">
    <property type="entry name" value="LIPOPROTEIN SIGNAL PEPTIDASE"/>
    <property type="match status" value="1"/>
</dbReference>
<dbReference type="AlphaFoldDB" id="A0A538T152"/>
<name>A0A538T152_UNCEI</name>
<evidence type="ECO:0000256" key="10">
    <source>
        <dbReference type="RuleBase" id="RU000594"/>
    </source>
</evidence>
<dbReference type="Proteomes" id="UP000316852">
    <property type="component" value="Unassembled WGS sequence"/>
</dbReference>
<evidence type="ECO:0000256" key="2">
    <source>
        <dbReference type="ARBA" id="ARBA00022475"/>
    </source>
</evidence>
<keyword evidence="3 9" id="KW-0645">Protease</keyword>
<dbReference type="PRINTS" id="PR00781">
    <property type="entry name" value="LIPOSIGPTASE"/>
</dbReference>
<dbReference type="InterPro" id="IPR001872">
    <property type="entry name" value="Peptidase_A8"/>
</dbReference>
<dbReference type="GO" id="GO:0004190">
    <property type="term" value="F:aspartic-type endopeptidase activity"/>
    <property type="evidence" value="ECO:0007669"/>
    <property type="project" value="UniProtKB-UniRule"/>
</dbReference>
<comment type="similarity">
    <text evidence="1 9 11">Belongs to the peptidase A8 family.</text>
</comment>
<comment type="pathway">
    <text evidence="9">Protein modification; lipoprotein biosynthesis (signal peptide cleavage).</text>
</comment>
<dbReference type="EC" id="3.4.23.36" evidence="9"/>
<evidence type="ECO:0000256" key="3">
    <source>
        <dbReference type="ARBA" id="ARBA00022670"/>
    </source>
</evidence>
<evidence type="ECO:0000256" key="9">
    <source>
        <dbReference type="HAMAP-Rule" id="MF_00161"/>
    </source>
</evidence>
<evidence type="ECO:0000256" key="4">
    <source>
        <dbReference type="ARBA" id="ARBA00022692"/>
    </source>
</evidence>
<keyword evidence="2 9" id="KW-1003">Cell membrane</keyword>
<feature type="transmembrane region" description="Helical" evidence="9">
    <location>
        <begin position="63"/>
        <end position="81"/>
    </location>
</feature>
<sequence length="169" mass="17960">MSTRLGTFLACAAAVLVLDQATKTLASSRLLMGQPVPVLGQFLRLTLVHNSGAAFGLFPGSRLPFILVSVLAIAVVLYLFARDAYRSLANRVLLGCILGGALGNLVDRIRWGRVVDFIDVGLGALRWPVFNVADSAVTLGVILLAWNLARSGRTDPDLESPPGSDFARG</sequence>
<dbReference type="EMBL" id="VBOW01000065">
    <property type="protein sequence ID" value="TMQ57360.1"/>
    <property type="molecule type" value="Genomic_DNA"/>
</dbReference>
<evidence type="ECO:0000256" key="7">
    <source>
        <dbReference type="ARBA" id="ARBA00022989"/>
    </source>
</evidence>
<gene>
    <name evidence="9 12" type="primary">lspA</name>
    <name evidence="12" type="ORF">E6K76_10495</name>
</gene>
<dbReference type="NCBIfam" id="TIGR00077">
    <property type="entry name" value="lspA"/>
    <property type="match status" value="1"/>
</dbReference>
<dbReference type="HAMAP" id="MF_00161">
    <property type="entry name" value="LspA"/>
    <property type="match status" value="1"/>
</dbReference>
<dbReference type="Pfam" id="PF01252">
    <property type="entry name" value="Peptidase_A8"/>
    <property type="match status" value="1"/>
</dbReference>
<dbReference type="PROSITE" id="PS00855">
    <property type="entry name" value="SPASE_II"/>
    <property type="match status" value="1"/>
</dbReference>
<keyword evidence="6 9" id="KW-0378">Hydrolase</keyword>
<keyword evidence="7 9" id="KW-1133">Transmembrane helix</keyword>
<keyword evidence="8 9" id="KW-0472">Membrane</keyword>
<feature type="active site" evidence="9">
    <location>
        <position position="134"/>
    </location>
</feature>
<comment type="subcellular location">
    <subcellularLocation>
        <location evidence="9">Cell membrane</location>
        <topology evidence="9">Multi-pass membrane protein</topology>
    </subcellularLocation>
</comment>
<accession>A0A538T152</accession>